<keyword evidence="2" id="KW-1185">Reference proteome</keyword>
<dbReference type="Proteomes" id="UP001057402">
    <property type="component" value="Chromosome 6"/>
</dbReference>
<gene>
    <name evidence="1" type="ORF">MLD38_020596</name>
</gene>
<reference evidence="2" key="1">
    <citation type="journal article" date="2023" name="Front. Plant Sci.">
        <title>Chromosomal-level genome assembly of Melastoma candidum provides insights into trichome evolution.</title>
        <authorList>
            <person name="Zhong Y."/>
            <person name="Wu W."/>
            <person name="Sun C."/>
            <person name="Zou P."/>
            <person name="Liu Y."/>
            <person name="Dai S."/>
            <person name="Zhou R."/>
        </authorList>
    </citation>
    <scope>NUCLEOTIDE SEQUENCE [LARGE SCALE GENOMIC DNA]</scope>
</reference>
<comment type="caution">
    <text evidence="1">The sequence shown here is derived from an EMBL/GenBank/DDBJ whole genome shotgun (WGS) entry which is preliminary data.</text>
</comment>
<protein>
    <submittedName>
        <fullName evidence="1">Uncharacterized protein</fullName>
    </submittedName>
</protein>
<dbReference type="EMBL" id="CM042885">
    <property type="protein sequence ID" value="KAI4364516.1"/>
    <property type="molecule type" value="Genomic_DNA"/>
</dbReference>
<name>A0ACB9QDP5_9MYRT</name>
<organism evidence="1 2">
    <name type="scientific">Melastoma candidum</name>
    <dbReference type="NCBI Taxonomy" id="119954"/>
    <lineage>
        <taxon>Eukaryota</taxon>
        <taxon>Viridiplantae</taxon>
        <taxon>Streptophyta</taxon>
        <taxon>Embryophyta</taxon>
        <taxon>Tracheophyta</taxon>
        <taxon>Spermatophyta</taxon>
        <taxon>Magnoliopsida</taxon>
        <taxon>eudicotyledons</taxon>
        <taxon>Gunneridae</taxon>
        <taxon>Pentapetalae</taxon>
        <taxon>rosids</taxon>
        <taxon>malvids</taxon>
        <taxon>Myrtales</taxon>
        <taxon>Melastomataceae</taxon>
        <taxon>Melastomatoideae</taxon>
        <taxon>Melastomateae</taxon>
        <taxon>Melastoma</taxon>
    </lineage>
</organism>
<sequence>MLRPSAALHLLLLTAIALPHVLRAYAPCRTSCGSISITYPFAIDDGCGSPLFRGLLSCNASTGTLSFIALSGAYHVQSIDYDAHTILLYDPAMSTCSILQPRHDSFLLSDVSHALLPPTPDTVFALMNCSVDSPILHRFSYLCFPNLYSHTCQDIYHSCPSFKFFTTGTAPAATTTNNGTFLSGGGSLTLSNTSSGYNNNGNIFGTGPPCCFTGYDTVKFMSMDMLDCTHYISFVMGGRGGYGEFGSSGPMDWLYGIKLSYGLPESGCDRCKRSGGVCGFDTETETSLCLCSVVMNATRECGPVADRGEHITVKMFYLYTLFVIVIASVGL</sequence>
<proteinExistence type="predicted"/>
<accession>A0ACB9QDP5</accession>
<evidence type="ECO:0000313" key="1">
    <source>
        <dbReference type="EMBL" id="KAI4364516.1"/>
    </source>
</evidence>
<evidence type="ECO:0000313" key="2">
    <source>
        <dbReference type="Proteomes" id="UP001057402"/>
    </source>
</evidence>